<dbReference type="Proteomes" id="UP001597264">
    <property type="component" value="Unassembled WGS sequence"/>
</dbReference>
<accession>A0ABW3UC73</accession>
<keyword evidence="3" id="KW-1185">Reference proteome</keyword>
<sequence>MKTQLPAQQPSTTGNPLLFGSAPVVEDGEKQEQPQQRESVDVLPPEELERCFVFGYN</sequence>
<evidence type="ECO:0000313" key="2">
    <source>
        <dbReference type="EMBL" id="MFD1217120.1"/>
    </source>
</evidence>
<comment type="caution">
    <text evidence="2">The sequence shown here is derived from an EMBL/GenBank/DDBJ whole genome shotgun (WGS) entry which is preliminary data.</text>
</comment>
<dbReference type="RefSeq" id="WP_230437291.1">
    <property type="nucleotide sequence ID" value="NZ_CP087715.1"/>
</dbReference>
<feature type="compositionally biased region" description="Polar residues" evidence="1">
    <location>
        <begin position="1"/>
        <end position="15"/>
    </location>
</feature>
<evidence type="ECO:0000313" key="3">
    <source>
        <dbReference type="Proteomes" id="UP001597264"/>
    </source>
</evidence>
<protein>
    <submittedName>
        <fullName evidence="2">Uncharacterized protein</fullName>
    </submittedName>
</protein>
<proteinExistence type="predicted"/>
<gene>
    <name evidence="2" type="ORF">ACFQ2X_10935</name>
</gene>
<evidence type="ECO:0000256" key="1">
    <source>
        <dbReference type="SAM" id="MobiDB-lite"/>
    </source>
</evidence>
<dbReference type="EMBL" id="JBHTLR010000008">
    <property type="protein sequence ID" value="MFD1217120.1"/>
    <property type="molecule type" value="Genomic_DNA"/>
</dbReference>
<organism evidence="2 3">
    <name type="scientific">Microbulbifer celer</name>
    <dbReference type="NCBI Taxonomy" id="435905"/>
    <lineage>
        <taxon>Bacteria</taxon>
        <taxon>Pseudomonadati</taxon>
        <taxon>Pseudomonadota</taxon>
        <taxon>Gammaproteobacteria</taxon>
        <taxon>Cellvibrionales</taxon>
        <taxon>Microbulbiferaceae</taxon>
        <taxon>Microbulbifer</taxon>
    </lineage>
</organism>
<name>A0ABW3UC73_9GAMM</name>
<feature type="region of interest" description="Disordered" evidence="1">
    <location>
        <begin position="1"/>
        <end position="42"/>
    </location>
</feature>
<reference evidence="3" key="1">
    <citation type="journal article" date="2019" name="Int. J. Syst. Evol. Microbiol.">
        <title>The Global Catalogue of Microorganisms (GCM) 10K type strain sequencing project: providing services to taxonomists for standard genome sequencing and annotation.</title>
        <authorList>
            <consortium name="The Broad Institute Genomics Platform"/>
            <consortium name="The Broad Institute Genome Sequencing Center for Infectious Disease"/>
            <person name="Wu L."/>
            <person name="Ma J."/>
        </authorList>
    </citation>
    <scope>NUCLEOTIDE SEQUENCE [LARGE SCALE GENOMIC DNA]</scope>
    <source>
        <strain evidence="3">CCUG 54356</strain>
    </source>
</reference>